<accession>A0AAV9E2T0</accession>
<keyword evidence="3" id="KW-1185">Reference proteome</keyword>
<organism evidence="2 3">
    <name type="scientific">Acorus calamus</name>
    <name type="common">Sweet flag</name>
    <dbReference type="NCBI Taxonomy" id="4465"/>
    <lineage>
        <taxon>Eukaryota</taxon>
        <taxon>Viridiplantae</taxon>
        <taxon>Streptophyta</taxon>
        <taxon>Embryophyta</taxon>
        <taxon>Tracheophyta</taxon>
        <taxon>Spermatophyta</taxon>
        <taxon>Magnoliopsida</taxon>
        <taxon>Liliopsida</taxon>
        <taxon>Acoraceae</taxon>
        <taxon>Acorus</taxon>
    </lineage>
</organism>
<dbReference type="Proteomes" id="UP001180020">
    <property type="component" value="Unassembled WGS sequence"/>
</dbReference>
<sequence length="562" mass="59883">MGLHLPSGHVLFEDCAIGAGGLEAEGQKVELILRGIPLLWRSEEVMRGVAQTWGHLMEVKEVVEEEAFPVIRMGVWRNAQTPIAPTLLLNLDGWKVRILVEVVGSGVGRSFAEVVKGPIGGREVGRSRTLAADGSEVVRVLARRSEAGEVTRLNSVELVAGETDRKRKGVMGGQSLSGAMFHDRGKMASGQKFNRMDRGVPVSEGAGAPPVASVRSGGVSVFSAPAIPGQQGMASQETIRVVREKVRVLKPVVLGGHVEKSNVGVCQEMDLIGRQVASEEPISPVGFSQSSSGPHSDHVLRRPGLGWAPYFGQFIHGPSDPDRQTSSGPPNPGNEPDRVSGGKWSYHMQEDGVVTWRWSPYPMQGRGRSDCESCDSSVGETGNANAGEEPVETYLQTDVPMVVYQRRLTGSSEHESRLLAPESSEGRLALVQCLPGKERSLVIGEEAGSAGAGTLSKVGDSGGAKPKLKIGVSRGADRENTVVSLSLEGEAAGRAKAAVRQGREGEEVGGVGEVYVESPGCVKASELGFLEGHSQFKGRFKEFISEGMFEEVQGEVGEDRRV</sequence>
<feature type="region of interest" description="Disordered" evidence="1">
    <location>
        <begin position="282"/>
        <end position="301"/>
    </location>
</feature>
<dbReference type="EMBL" id="JAUJYO010000009">
    <property type="protein sequence ID" value="KAK1307737.1"/>
    <property type="molecule type" value="Genomic_DNA"/>
</dbReference>
<evidence type="ECO:0008006" key="4">
    <source>
        <dbReference type="Google" id="ProtNLM"/>
    </source>
</evidence>
<gene>
    <name evidence="2" type="ORF">QJS10_CPA09g02029</name>
</gene>
<comment type="caution">
    <text evidence="2">The sequence shown here is derived from an EMBL/GenBank/DDBJ whole genome shotgun (WGS) entry which is preliminary data.</text>
</comment>
<proteinExistence type="predicted"/>
<dbReference type="AlphaFoldDB" id="A0AAV9E2T0"/>
<evidence type="ECO:0000313" key="3">
    <source>
        <dbReference type="Proteomes" id="UP001180020"/>
    </source>
</evidence>
<feature type="region of interest" description="Disordered" evidence="1">
    <location>
        <begin position="311"/>
        <end position="344"/>
    </location>
</feature>
<name>A0AAV9E2T0_ACOCL</name>
<reference evidence="2" key="2">
    <citation type="submission" date="2023-06" db="EMBL/GenBank/DDBJ databases">
        <authorList>
            <person name="Ma L."/>
            <person name="Liu K.-W."/>
            <person name="Li Z."/>
            <person name="Hsiao Y.-Y."/>
            <person name="Qi Y."/>
            <person name="Fu T."/>
            <person name="Tang G."/>
            <person name="Zhang D."/>
            <person name="Sun W.-H."/>
            <person name="Liu D.-K."/>
            <person name="Li Y."/>
            <person name="Chen G.-Z."/>
            <person name="Liu X.-D."/>
            <person name="Liao X.-Y."/>
            <person name="Jiang Y.-T."/>
            <person name="Yu X."/>
            <person name="Hao Y."/>
            <person name="Huang J."/>
            <person name="Zhao X.-W."/>
            <person name="Ke S."/>
            <person name="Chen Y.-Y."/>
            <person name="Wu W.-L."/>
            <person name="Hsu J.-L."/>
            <person name="Lin Y.-F."/>
            <person name="Huang M.-D."/>
            <person name="Li C.-Y."/>
            <person name="Huang L."/>
            <person name="Wang Z.-W."/>
            <person name="Zhao X."/>
            <person name="Zhong W.-Y."/>
            <person name="Peng D.-H."/>
            <person name="Ahmad S."/>
            <person name="Lan S."/>
            <person name="Zhang J.-S."/>
            <person name="Tsai W.-C."/>
            <person name="Van De Peer Y."/>
            <person name="Liu Z.-J."/>
        </authorList>
    </citation>
    <scope>NUCLEOTIDE SEQUENCE</scope>
    <source>
        <strain evidence="2">CP</strain>
        <tissue evidence="2">Leaves</tissue>
    </source>
</reference>
<reference evidence="2" key="1">
    <citation type="journal article" date="2023" name="Nat. Commun.">
        <title>Diploid and tetraploid genomes of Acorus and the evolution of monocots.</title>
        <authorList>
            <person name="Ma L."/>
            <person name="Liu K.W."/>
            <person name="Li Z."/>
            <person name="Hsiao Y.Y."/>
            <person name="Qi Y."/>
            <person name="Fu T."/>
            <person name="Tang G.D."/>
            <person name="Zhang D."/>
            <person name="Sun W.H."/>
            <person name="Liu D.K."/>
            <person name="Li Y."/>
            <person name="Chen G.Z."/>
            <person name="Liu X.D."/>
            <person name="Liao X.Y."/>
            <person name="Jiang Y.T."/>
            <person name="Yu X."/>
            <person name="Hao Y."/>
            <person name="Huang J."/>
            <person name="Zhao X.W."/>
            <person name="Ke S."/>
            <person name="Chen Y.Y."/>
            <person name="Wu W.L."/>
            <person name="Hsu J.L."/>
            <person name="Lin Y.F."/>
            <person name="Huang M.D."/>
            <person name="Li C.Y."/>
            <person name="Huang L."/>
            <person name="Wang Z.W."/>
            <person name="Zhao X."/>
            <person name="Zhong W.Y."/>
            <person name="Peng D.H."/>
            <person name="Ahmad S."/>
            <person name="Lan S."/>
            <person name="Zhang J.S."/>
            <person name="Tsai W.C."/>
            <person name="Van de Peer Y."/>
            <person name="Liu Z.J."/>
        </authorList>
    </citation>
    <scope>NUCLEOTIDE SEQUENCE</scope>
    <source>
        <strain evidence="2">CP</strain>
    </source>
</reference>
<protein>
    <recommendedName>
        <fullName evidence="4">DUF4283 domain-containing protein</fullName>
    </recommendedName>
</protein>
<evidence type="ECO:0000256" key="1">
    <source>
        <dbReference type="SAM" id="MobiDB-lite"/>
    </source>
</evidence>
<evidence type="ECO:0000313" key="2">
    <source>
        <dbReference type="EMBL" id="KAK1307737.1"/>
    </source>
</evidence>